<dbReference type="Proteomes" id="UP000182544">
    <property type="component" value="Unassembled WGS sequence"/>
</dbReference>
<proteinExistence type="predicted"/>
<dbReference type="AlphaFoldDB" id="A0A1K2IF57"/>
<dbReference type="InterPro" id="IPR007485">
    <property type="entry name" value="LPS_assembly_LptE"/>
</dbReference>
<organism evidence="1 2">
    <name type="scientific">Flaviramulus basaltis</name>
    <dbReference type="NCBI Taxonomy" id="369401"/>
    <lineage>
        <taxon>Bacteria</taxon>
        <taxon>Pseudomonadati</taxon>
        <taxon>Bacteroidota</taxon>
        <taxon>Flavobacteriia</taxon>
        <taxon>Flavobacteriales</taxon>
        <taxon>Flavobacteriaceae</taxon>
        <taxon>Flaviramulus</taxon>
    </lineage>
</organism>
<evidence type="ECO:0000313" key="2">
    <source>
        <dbReference type="Proteomes" id="UP000182544"/>
    </source>
</evidence>
<reference evidence="1 2" key="1">
    <citation type="submission" date="2016-10" db="EMBL/GenBank/DDBJ databases">
        <authorList>
            <person name="de Groot N.N."/>
        </authorList>
    </citation>
    <scope>NUCLEOTIDE SEQUENCE [LARGE SCALE GENOMIC DNA]</scope>
    <source>
        <strain evidence="1 2">DSM 18180</strain>
    </source>
</reference>
<evidence type="ECO:0000313" key="1">
    <source>
        <dbReference type="EMBL" id="SFZ91015.1"/>
    </source>
</evidence>
<keyword evidence="2" id="KW-1185">Reference proteome</keyword>
<dbReference type="Pfam" id="PF04390">
    <property type="entry name" value="LptE"/>
    <property type="match status" value="1"/>
</dbReference>
<dbReference type="EMBL" id="FPKV01000001">
    <property type="protein sequence ID" value="SFZ91015.1"/>
    <property type="molecule type" value="Genomic_DNA"/>
</dbReference>
<gene>
    <name evidence="1" type="ORF">SAMN05428642_1011343</name>
</gene>
<protein>
    <submittedName>
        <fullName evidence="1">Lipopolysaccharide-assembly</fullName>
    </submittedName>
</protein>
<dbReference type="GO" id="GO:0043165">
    <property type="term" value="P:Gram-negative-bacterium-type cell outer membrane assembly"/>
    <property type="evidence" value="ECO:0007669"/>
    <property type="project" value="InterPro"/>
</dbReference>
<name>A0A1K2IF57_9FLAO</name>
<sequence>MLSLSKHIKNMKKHLLYFSILTSSFLLSSCGFYSFTGASIPAGTETYQVNRFENTALLVEPGLERDFKLALEDLIQNQTNLNLVPSNGDLVYEGEITDYRISPTTATSQNTAAQNRLTISVKLRFYNKKNEDDDLDQSFSFYYDYPGSSQLVGSQKTAAHEEIFERITQDIFNATLAKW</sequence>
<dbReference type="PROSITE" id="PS51257">
    <property type="entry name" value="PROKAR_LIPOPROTEIN"/>
    <property type="match status" value="1"/>
</dbReference>
<dbReference type="STRING" id="369401.SAMN05428642_1011343"/>
<dbReference type="GO" id="GO:0019867">
    <property type="term" value="C:outer membrane"/>
    <property type="evidence" value="ECO:0007669"/>
    <property type="project" value="InterPro"/>
</dbReference>
<accession>A0A1K2IF57</accession>